<name>A0ABW8CHK0_9ACTN</name>
<evidence type="ECO:0000313" key="6">
    <source>
        <dbReference type="Proteomes" id="UP001614394"/>
    </source>
</evidence>
<dbReference type="InterPro" id="IPR016300">
    <property type="entry name" value="ATPase_ArsA/GET3"/>
</dbReference>
<dbReference type="PANTHER" id="PTHR10803:SF3">
    <property type="entry name" value="ATPASE GET3"/>
    <property type="match status" value="1"/>
</dbReference>
<proteinExistence type="inferred from homology"/>
<comment type="similarity">
    <text evidence="1">Belongs to the arsA ATPase family.</text>
</comment>
<dbReference type="Gene3D" id="2.60.40.790">
    <property type="match status" value="1"/>
</dbReference>
<dbReference type="PANTHER" id="PTHR10803">
    <property type="entry name" value="ARSENICAL PUMP-DRIVING ATPASE ARSENITE-TRANSLOCATING ATPASE"/>
    <property type="match status" value="1"/>
</dbReference>
<evidence type="ECO:0000256" key="1">
    <source>
        <dbReference type="ARBA" id="ARBA00011040"/>
    </source>
</evidence>
<dbReference type="Pfam" id="PF02374">
    <property type="entry name" value="ArsA_ATPase"/>
    <property type="match status" value="1"/>
</dbReference>
<dbReference type="Gene3D" id="3.40.50.300">
    <property type="entry name" value="P-loop containing nucleotide triphosphate hydrolases"/>
    <property type="match status" value="1"/>
</dbReference>
<reference evidence="5 6" key="1">
    <citation type="submission" date="2024-10" db="EMBL/GenBank/DDBJ databases">
        <title>The Natural Products Discovery Center: Release of the First 8490 Sequenced Strains for Exploring Actinobacteria Biosynthetic Diversity.</title>
        <authorList>
            <person name="Kalkreuter E."/>
            <person name="Kautsar S.A."/>
            <person name="Yang D."/>
            <person name="Bader C.D."/>
            <person name="Teijaro C.N."/>
            <person name="Fluegel L."/>
            <person name="Davis C.M."/>
            <person name="Simpson J.R."/>
            <person name="Lauterbach L."/>
            <person name="Steele A.D."/>
            <person name="Gui C."/>
            <person name="Meng S."/>
            <person name="Li G."/>
            <person name="Viehrig K."/>
            <person name="Ye F."/>
            <person name="Su P."/>
            <person name="Kiefer A.F."/>
            <person name="Nichols A."/>
            <person name="Cepeda A.J."/>
            <person name="Yan W."/>
            <person name="Fan B."/>
            <person name="Jiang Y."/>
            <person name="Adhikari A."/>
            <person name="Zheng C.-J."/>
            <person name="Schuster L."/>
            <person name="Cowan T.M."/>
            <person name="Smanski M.J."/>
            <person name="Chevrette M.G."/>
            <person name="De Carvalho L.P.S."/>
            <person name="Shen B."/>
        </authorList>
    </citation>
    <scope>NUCLEOTIDE SEQUENCE [LARGE SCALE GENOMIC DNA]</scope>
    <source>
        <strain evidence="5 6">NPDC053399</strain>
    </source>
</reference>
<dbReference type="InterPro" id="IPR040612">
    <property type="entry name" value="ArsA_HSP20-like"/>
</dbReference>
<evidence type="ECO:0000259" key="3">
    <source>
        <dbReference type="Pfam" id="PF02374"/>
    </source>
</evidence>
<keyword evidence="6" id="KW-1185">Reference proteome</keyword>
<feature type="region of interest" description="Disordered" evidence="2">
    <location>
        <begin position="279"/>
        <end position="324"/>
    </location>
</feature>
<dbReference type="SUPFAM" id="SSF52540">
    <property type="entry name" value="P-loop containing nucleoside triphosphate hydrolases"/>
    <property type="match status" value="1"/>
</dbReference>
<protein>
    <submittedName>
        <fullName evidence="5">ArsA family ATPase</fullName>
    </submittedName>
</protein>
<comment type="caution">
    <text evidence="5">The sequence shown here is derived from an EMBL/GenBank/DDBJ whole genome shotgun (WGS) entry which is preliminary data.</text>
</comment>
<organism evidence="5 6">
    <name type="scientific">Streptomyces fildesensis</name>
    <dbReference type="NCBI Taxonomy" id="375757"/>
    <lineage>
        <taxon>Bacteria</taxon>
        <taxon>Bacillati</taxon>
        <taxon>Actinomycetota</taxon>
        <taxon>Actinomycetes</taxon>
        <taxon>Kitasatosporales</taxon>
        <taxon>Streptomycetaceae</taxon>
        <taxon>Streptomyces</taxon>
    </lineage>
</organism>
<evidence type="ECO:0000259" key="4">
    <source>
        <dbReference type="Pfam" id="PF17886"/>
    </source>
</evidence>
<dbReference type="EMBL" id="JBITYG010000011">
    <property type="protein sequence ID" value="MFI9105272.1"/>
    <property type="molecule type" value="Genomic_DNA"/>
</dbReference>
<dbReference type="Proteomes" id="UP001614394">
    <property type="component" value="Unassembled WGS sequence"/>
</dbReference>
<dbReference type="InterPro" id="IPR027417">
    <property type="entry name" value="P-loop_NTPase"/>
</dbReference>
<dbReference type="InterPro" id="IPR008978">
    <property type="entry name" value="HSP20-like_chaperone"/>
</dbReference>
<accession>A0ABW8CHK0</accession>
<dbReference type="Pfam" id="PF17886">
    <property type="entry name" value="ArsA_HSP20"/>
    <property type="match status" value="1"/>
</dbReference>
<gene>
    <name evidence="5" type="ORF">ACIGXA_32655</name>
</gene>
<feature type="compositionally biased region" description="Basic and acidic residues" evidence="2">
    <location>
        <begin position="279"/>
        <end position="289"/>
    </location>
</feature>
<feature type="domain" description="ArsA/GET3 Anion-transporting ATPase-like" evidence="3">
    <location>
        <begin position="1"/>
        <end position="295"/>
    </location>
</feature>
<evidence type="ECO:0000313" key="5">
    <source>
        <dbReference type="EMBL" id="MFI9105272.1"/>
    </source>
</evidence>
<dbReference type="InterPro" id="IPR025723">
    <property type="entry name" value="ArsA/GET3_ATPase-like"/>
</dbReference>
<dbReference type="RefSeq" id="WP_399655974.1">
    <property type="nucleotide sequence ID" value="NZ_JBITYG010000011.1"/>
</dbReference>
<evidence type="ECO:0000256" key="2">
    <source>
        <dbReference type="SAM" id="MobiDB-lite"/>
    </source>
</evidence>
<sequence length="396" mass="41595">MRTVLVSGPGGAGRTTAAAATAVSAARQGARTLLLSTDRGTSLEAVLDGDGTAVPGLRAHRIDTQATFRADARDVQSRLGSLLDLLGAEPLDPEELTELPGADSLALLRALRESADGSAGWDVVVVDLPATPAALAALALPEQLRRYLRRLVPVQRQAARALRPVLAQLAGVPMPAQWAYEAAERVDRELAAAQAVIEAAGTTVRLVVEPGAAAADAVRTARTGLALFGHRLEAVVANRLLPDHSPDPWLAELSGVQHKELAALRSELAGTGTAVHELPHLGREPRGTDDLTALGAVPPGPGAEPDGADGRAAEPWSVTDQPGAEDRFRWRLPLPGATREGLGLVRRGDELVVDAEGFRRILPLPSALRRCTVDGAALRDGALEVRFAPDPDLWPR</sequence>
<feature type="domain" description="ArsA HSP20-like" evidence="4">
    <location>
        <begin position="325"/>
        <end position="387"/>
    </location>
</feature>